<evidence type="ECO:0000313" key="3">
    <source>
        <dbReference type="EMBL" id="THY73088.1"/>
    </source>
</evidence>
<dbReference type="EMBL" id="QZBJ01000040">
    <property type="protein sequence ID" value="THY73088.1"/>
    <property type="molecule type" value="Genomic_DNA"/>
</dbReference>
<evidence type="ECO:0000313" key="6">
    <source>
        <dbReference type="Proteomes" id="UP000309734"/>
    </source>
</evidence>
<evidence type="ECO:0000256" key="1">
    <source>
        <dbReference type="SAM" id="SignalP"/>
    </source>
</evidence>
<gene>
    <name evidence="4" type="ORF">D6C85_00507</name>
    <name evidence="3" type="ORF">D6C94_06182</name>
    <name evidence="2" type="ORF">D6D22_02471</name>
</gene>
<evidence type="ECO:0000313" key="2">
    <source>
        <dbReference type="EMBL" id="THW47763.1"/>
    </source>
</evidence>
<keyword evidence="1" id="KW-0732">Signal</keyword>
<sequence>MALSVSELLLIWGMQVMFEGVRFWSDVEQDKHCCEKKYSGNPKNHVDPLVAIKVARGCARSRYGFL</sequence>
<comment type="caution">
    <text evidence="4">The sequence shown here is derived from an EMBL/GenBank/DDBJ whole genome shotgun (WGS) entry which is preliminary data.</text>
</comment>
<feature type="signal peptide" evidence="1">
    <location>
        <begin position="1"/>
        <end position="23"/>
    </location>
</feature>
<proteinExistence type="predicted"/>
<dbReference type="EMBL" id="QZBS01000005">
    <property type="protein sequence ID" value="THZ79357.1"/>
    <property type="molecule type" value="Genomic_DNA"/>
</dbReference>
<organism evidence="4 6">
    <name type="scientific">Aureobasidium pullulans</name>
    <name type="common">Black yeast</name>
    <name type="synonym">Pullularia pullulans</name>
    <dbReference type="NCBI Taxonomy" id="5580"/>
    <lineage>
        <taxon>Eukaryota</taxon>
        <taxon>Fungi</taxon>
        <taxon>Dikarya</taxon>
        <taxon>Ascomycota</taxon>
        <taxon>Pezizomycotina</taxon>
        <taxon>Dothideomycetes</taxon>
        <taxon>Dothideomycetidae</taxon>
        <taxon>Dothideales</taxon>
        <taxon>Saccotheciaceae</taxon>
        <taxon>Aureobasidium</taxon>
    </lineage>
</organism>
<protein>
    <submittedName>
        <fullName evidence="4">Uncharacterized protein</fullName>
    </submittedName>
</protein>
<name>A0A4T0AWU6_AURPU</name>
<dbReference type="AlphaFoldDB" id="A0A4T0AWU6"/>
<dbReference type="Proteomes" id="UP000305064">
    <property type="component" value="Unassembled WGS sequence"/>
</dbReference>
<evidence type="ECO:0000313" key="4">
    <source>
        <dbReference type="EMBL" id="THZ79357.1"/>
    </source>
</evidence>
<evidence type="ECO:0000313" key="5">
    <source>
        <dbReference type="Proteomes" id="UP000305064"/>
    </source>
</evidence>
<dbReference type="Proteomes" id="UP000309734">
    <property type="component" value="Unassembled WGS sequence"/>
</dbReference>
<dbReference type="Proteomes" id="UP000310687">
    <property type="component" value="Unassembled WGS sequence"/>
</dbReference>
<evidence type="ECO:0000313" key="7">
    <source>
        <dbReference type="Proteomes" id="UP000310687"/>
    </source>
</evidence>
<accession>A0A4T0AWU6</accession>
<reference evidence="5 6" key="1">
    <citation type="submission" date="2018-10" db="EMBL/GenBank/DDBJ databases">
        <title>Fifty Aureobasidium pullulans genomes reveal a recombining polyextremotolerant generalist.</title>
        <authorList>
            <person name="Gostincar C."/>
            <person name="Turk M."/>
            <person name="Zajc J."/>
            <person name="Gunde-Cimerman N."/>
        </authorList>
    </citation>
    <scope>NUCLEOTIDE SEQUENCE [LARGE SCALE GENOMIC DNA]</scope>
    <source>
        <strain evidence="2 7">EXF-11013</strain>
        <strain evidence="4 6">EXF-3519</strain>
        <strain evidence="3 5">EXF-4256</strain>
    </source>
</reference>
<feature type="chain" id="PRO_5044091006" evidence="1">
    <location>
        <begin position="24"/>
        <end position="66"/>
    </location>
</feature>
<dbReference type="EMBL" id="QZAL01000021">
    <property type="protein sequence ID" value="THW47763.1"/>
    <property type="molecule type" value="Genomic_DNA"/>
</dbReference>